<dbReference type="PANTHER" id="PTHR43874">
    <property type="entry name" value="TWO-COMPONENT RESPONSE REGULATOR"/>
    <property type="match status" value="1"/>
</dbReference>
<sequence length="338" mass="38101">MWELGNIWSEGCSTIALVSSSYLSVMHEINVLVVDHDSDNLINTATLLELCQYKVTLTELSSEALKILASGKIRVDLIMANINVSPDLDGFKLLQQASAMDIPVVLMSTDDNAFMAMKAIESGAYIYVKKPPAQEVLKCLWQYVVREKMKAAKERELMLAANINAGGININNMHAMDKPESTTDDHQWDPSRMMNGKVKRKVCTEWTQDLHDKFMHAVETLGEGRCFPKEILQLMNVSGLTRMQVASHLQKCRNDNWRSPEVRKSMSITHQNAFYAARRRPRRFGSMPRTASTAEEGNDMKTPQSEAQRLQIDQPDEPIVPGTMAVDHFFNFAGCMDL</sequence>
<keyword evidence="3" id="KW-0902">Two-component regulatory system</keyword>
<dbReference type="Gene3D" id="1.10.10.60">
    <property type="entry name" value="Homeodomain-like"/>
    <property type="match status" value="1"/>
</dbReference>
<dbReference type="InterPro" id="IPR009057">
    <property type="entry name" value="Homeodomain-like_sf"/>
</dbReference>
<comment type="caution">
    <text evidence="12">The sequence shown here is derived from an EMBL/GenBank/DDBJ whole genome shotgun (WGS) entry which is preliminary data.</text>
</comment>
<evidence type="ECO:0000256" key="8">
    <source>
        <dbReference type="PROSITE-ProRule" id="PRU00169"/>
    </source>
</evidence>
<evidence type="ECO:0000256" key="6">
    <source>
        <dbReference type="ARBA" id="ARBA00023163"/>
    </source>
</evidence>
<dbReference type="InterPro" id="IPR011006">
    <property type="entry name" value="CheY-like_superfamily"/>
</dbReference>
<dbReference type="PROSITE" id="PS51294">
    <property type="entry name" value="HTH_MYB"/>
    <property type="match status" value="1"/>
</dbReference>
<comment type="caution">
    <text evidence="8">Lacks conserved residue(s) required for the propagation of feature annotation.</text>
</comment>
<evidence type="ECO:0000256" key="4">
    <source>
        <dbReference type="ARBA" id="ARBA00023015"/>
    </source>
</evidence>
<dbReference type="EMBL" id="JAVIJP010000032">
    <property type="protein sequence ID" value="KAL3632065.1"/>
    <property type="molecule type" value="Genomic_DNA"/>
</dbReference>
<dbReference type="SMART" id="SM00448">
    <property type="entry name" value="REC"/>
    <property type="match status" value="1"/>
</dbReference>
<dbReference type="AlphaFoldDB" id="A0ABD3CTQ6"/>
<dbReference type="InterPro" id="IPR001005">
    <property type="entry name" value="SANT/Myb"/>
</dbReference>
<dbReference type="Pfam" id="PF00072">
    <property type="entry name" value="Response_reg"/>
    <property type="match status" value="1"/>
</dbReference>
<keyword evidence="5" id="KW-0010">Activator</keyword>
<dbReference type="PANTHER" id="PTHR43874:SF87">
    <property type="entry name" value="HTH MYB-TYPE DOMAIN-CONTAINING PROTEIN"/>
    <property type="match status" value="1"/>
</dbReference>
<dbReference type="GO" id="GO:0005634">
    <property type="term" value="C:nucleus"/>
    <property type="evidence" value="ECO:0007669"/>
    <property type="project" value="UniProtKB-SubCell"/>
</dbReference>
<accession>A0ABD3CTQ6</accession>
<proteinExistence type="predicted"/>
<evidence type="ECO:0000256" key="5">
    <source>
        <dbReference type="ARBA" id="ARBA00023159"/>
    </source>
</evidence>
<keyword evidence="2" id="KW-0597">Phosphoprotein</keyword>
<gene>
    <name evidence="12" type="ORF">CASFOL_025049</name>
</gene>
<evidence type="ECO:0000313" key="13">
    <source>
        <dbReference type="Proteomes" id="UP001632038"/>
    </source>
</evidence>
<protein>
    <submittedName>
        <fullName evidence="12">Uncharacterized protein</fullName>
    </submittedName>
</protein>
<dbReference type="SUPFAM" id="SSF46689">
    <property type="entry name" value="Homeodomain-like"/>
    <property type="match status" value="1"/>
</dbReference>
<dbReference type="SUPFAM" id="SSF52172">
    <property type="entry name" value="CheY-like"/>
    <property type="match status" value="1"/>
</dbReference>
<comment type="subcellular location">
    <subcellularLocation>
        <location evidence="1">Nucleus</location>
    </subcellularLocation>
</comment>
<keyword evidence="4" id="KW-0805">Transcription regulation</keyword>
<feature type="compositionally biased region" description="Polar residues" evidence="9">
    <location>
        <begin position="289"/>
        <end position="308"/>
    </location>
</feature>
<dbReference type="NCBIfam" id="TIGR01557">
    <property type="entry name" value="myb_SHAQKYF"/>
    <property type="match status" value="1"/>
</dbReference>
<feature type="region of interest" description="Disordered" evidence="9">
    <location>
        <begin position="280"/>
        <end position="309"/>
    </location>
</feature>
<evidence type="ECO:0000256" key="3">
    <source>
        <dbReference type="ARBA" id="ARBA00023012"/>
    </source>
</evidence>
<dbReference type="FunFam" id="1.10.10.60:FF:000007">
    <property type="entry name" value="Two-component response regulator"/>
    <property type="match status" value="1"/>
</dbReference>
<dbReference type="Pfam" id="PF00249">
    <property type="entry name" value="Myb_DNA-binding"/>
    <property type="match status" value="1"/>
</dbReference>
<evidence type="ECO:0000256" key="2">
    <source>
        <dbReference type="ARBA" id="ARBA00022553"/>
    </source>
</evidence>
<evidence type="ECO:0000256" key="7">
    <source>
        <dbReference type="ARBA" id="ARBA00023242"/>
    </source>
</evidence>
<name>A0ABD3CTQ6_9LAMI</name>
<dbReference type="InterPro" id="IPR001789">
    <property type="entry name" value="Sig_transdc_resp-reg_receiver"/>
</dbReference>
<dbReference type="InterPro" id="IPR006447">
    <property type="entry name" value="Myb_dom_plants"/>
</dbReference>
<dbReference type="PROSITE" id="PS50110">
    <property type="entry name" value="RESPONSE_REGULATORY"/>
    <property type="match status" value="1"/>
</dbReference>
<keyword evidence="6" id="KW-0804">Transcription</keyword>
<evidence type="ECO:0000313" key="12">
    <source>
        <dbReference type="EMBL" id="KAL3632065.1"/>
    </source>
</evidence>
<dbReference type="InterPro" id="IPR017930">
    <property type="entry name" value="Myb_dom"/>
</dbReference>
<dbReference type="Proteomes" id="UP001632038">
    <property type="component" value="Unassembled WGS sequence"/>
</dbReference>
<dbReference type="GO" id="GO:0000160">
    <property type="term" value="P:phosphorelay signal transduction system"/>
    <property type="evidence" value="ECO:0007669"/>
    <property type="project" value="UniProtKB-KW"/>
</dbReference>
<evidence type="ECO:0000259" key="10">
    <source>
        <dbReference type="PROSITE" id="PS50110"/>
    </source>
</evidence>
<evidence type="ECO:0000256" key="9">
    <source>
        <dbReference type="SAM" id="MobiDB-lite"/>
    </source>
</evidence>
<reference evidence="13" key="1">
    <citation type="journal article" date="2024" name="IScience">
        <title>Strigolactones Initiate the Formation of Haustorium-like Structures in Castilleja.</title>
        <authorList>
            <person name="Buerger M."/>
            <person name="Peterson D."/>
            <person name="Chory J."/>
        </authorList>
    </citation>
    <scope>NUCLEOTIDE SEQUENCE [LARGE SCALE GENOMIC DNA]</scope>
</reference>
<evidence type="ECO:0000256" key="1">
    <source>
        <dbReference type="ARBA" id="ARBA00004123"/>
    </source>
</evidence>
<feature type="domain" description="HTH myb-type" evidence="11">
    <location>
        <begin position="206"/>
        <end position="257"/>
    </location>
</feature>
<evidence type="ECO:0000259" key="11">
    <source>
        <dbReference type="PROSITE" id="PS51294"/>
    </source>
</evidence>
<feature type="domain" description="Response regulatory" evidence="10">
    <location>
        <begin position="30"/>
        <end position="145"/>
    </location>
</feature>
<keyword evidence="7" id="KW-0539">Nucleus</keyword>
<organism evidence="12 13">
    <name type="scientific">Castilleja foliolosa</name>
    <dbReference type="NCBI Taxonomy" id="1961234"/>
    <lineage>
        <taxon>Eukaryota</taxon>
        <taxon>Viridiplantae</taxon>
        <taxon>Streptophyta</taxon>
        <taxon>Embryophyta</taxon>
        <taxon>Tracheophyta</taxon>
        <taxon>Spermatophyta</taxon>
        <taxon>Magnoliopsida</taxon>
        <taxon>eudicotyledons</taxon>
        <taxon>Gunneridae</taxon>
        <taxon>Pentapetalae</taxon>
        <taxon>asterids</taxon>
        <taxon>lamiids</taxon>
        <taxon>Lamiales</taxon>
        <taxon>Orobanchaceae</taxon>
        <taxon>Pedicularideae</taxon>
        <taxon>Castillejinae</taxon>
        <taxon>Castilleja</taxon>
    </lineage>
</organism>
<keyword evidence="13" id="KW-1185">Reference proteome</keyword>
<dbReference type="InterPro" id="IPR045279">
    <property type="entry name" value="ARR-like"/>
</dbReference>
<dbReference type="Gene3D" id="3.40.50.2300">
    <property type="match status" value="1"/>
</dbReference>